<proteinExistence type="predicted"/>
<evidence type="ECO:0000313" key="1">
    <source>
        <dbReference type="EMBL" id="CAB5221985.1"/>
    </source>
</evidence>
<protein>
    <submittedName>
        <fullName evidence="1">Uncharacterized protein</fullName>
    </submittedName>
</protein>
<name>A0A6J7WYL1_9CAUD</name>
<accession>A0A6J7WYL1</accession>
<organism evidence="1">
    <name type="scientific">uncultured Caudovirales phage</name>
    <dbReference type="NCBI Taxonomy" id="2100421"/>
    <lineage>
        <taxon>Viruses</taxon>
        <taxon>Duplodnaviria</taxon>
        <taxon>Heunggongvirae</taxon>
        <taxon>Uroviricota</taxon>
        <taxon>Caudoviricetes</taxon>
        <taxon>Peduoviridae</taxon>
        <taxon>Maltschvirus</taxon>
        <taxon>Maltschvirus maltsch</taxon>
    </lineage>
</organism>
<reference evidence="1" key="1">
    <citation type="submission" date="2020-05" db="EMBL/GenBank/DDBJ databases">
        <authorList>
            <person name="Chiriac C."/>
            <person name="Salcher M."/>
            <person name="Ghai R."/>
            <person name="Kavagutti S V."/>
        </authorList>
    </citation>
    <scope>NUCLEOTIDE SEQUENCE</scope>
</reference>
<gene>
    <name evidence="1" type="ORF">UFOVP242_199</name>
</gene>
<dbReference type="EMBL" id="LR798294">
    <property type="protein sequence ID" value="CAB5221985.1"/>
    <property type="molecule type" value="Genomic_DNA"/>
</dbReference>
<sequence length="121" mass="14531">MKLYIFTQDQENYGAHDWDGEGEVPQYWKMKGGTEYIVDVEGFRWNDTFAEKNLRMIVDELRFIIDESNDYYRSSILGYEAVADDFLTEHEQMQLDYEGKIRYPAKRKTYNEMMLINIENV</sequence>